<accession>A0A0B0N0G2</accession>
<dbReference type="Proteomes" id="UP000032142">
    <property type="component" value="Unassembled WGS sequence"/>
</dbReference>
<dbReference type="AlphaFoldDB" id="A0A0B0N0G2"/>
<evidence type="ECO:0000313" key="1">
    <source>
        <dbReference type="EMBL" id="KHG04661.1"/>
    </source>
</evidence>
<gene>
    <name evidence="1" type="ORF">F383_30010</name>
</gene>
<name>A0A0B0N0G2_GOSAR</name>
<protein>
    <submittedName>
        <fullName evidence="1">Uncharacterized protein</fullName>
    </submittedName>
</protein>
<organism evidence="1 2">
    <name type="scientific">Gossypium arboreum</name>
    <name type="common">Tree cotton</name>
    <name type="synonym">Gossypium nanking</name>
    <dbReference type="NCBI Taxonomy" id="29729"/>
    <lineage>
        <taxon>Eukaryota</taxon>
        <taxon>Viridiplantae</taxon>
        <taxon>Streptophyta</taxon>
        <taxon>Embryophyta</taxon>
        <taxon>Tracheophyta</taxon>
        <taxon>Spermatophyta</taxon>
        <taxon>Magnoliopsida</taxon>
        <taxon>eudicotyledons</taxon>
        <taxon>Gunneridae</taxon>
        <taxon>Pentapetalae</taxon>
        <taxon>rosids</taxon>
        <taxon>malvids</taxon>
        <taxon>Malvales</taxon>
        <taxon>Malvaceae</taxon>
        <taxon>Malvoideae</taxon>
        <taxon>Gossypium</taxon>
    </lineage>
</organism>
<dbReference type="EMBL" id="JRRC01416256">
    <property type="protein sequence ID" value="KHG04661.1"/>
    <property type="molecule type" value="Genomic_DNA"/>
</dbReference>
<evidence type="ECO:0000313" key="2">
    <source>
        <dbReference type="Proteomes" id="UP000032142"/>
    </source>
</evidence>
<sequence>MRHVRGNKERVSFMLQFWDMFDSMSLCGMLEIRVSDK</sequence>
<keyword evidence="2" id="KW-1185">Reference proteome</keyword>
<proteinExistence type="predicted"/>
<reference evidence="2" key="1">
    <citation type="submission" date="2014-09" db="EMBL/GenBank/DDBJ databases">
        <authorList>
            <person name="Mudge J."/>
            <person name="Ramaraj T."/>
            <person name="Lindquist I.E."/>
            <person name="Bharti A.K."/>
            <person name="Sundararajan A."/>
            <person name="Cameron C.T."/>
            <person name="Woodward J.E."/>
            <person name="May G.D."/>
            <person name="Brubaker C."/>
            <person name="Broadhvest J."/>
            <person name="Wilkins T.A."/>
        </authorList>
    </citation>
    <scope>NUCLEOTIDE SEQUENCE</scope>
    <source>
        <strain evidence="2">cv. AKA8401</strain>
    </source>
</reference>
<comment type="caution">
    <text evidence="1">The sequence shown here is derived from an EMBL/GenBank/DDBJ whole genome shotgun (WGS) entry which is preliminary data.</text>
</comment>